<keyword evidence="2" id="KW-0812">Transmembrane</keyword>
<protein>
    <recommendedName>
        <fullName evidence="3">J domain-containing protein</fullName>
    </recommendedName>
</protein>
<keyword evidence="2" id="KW-1133">Transmembrane helix</keyword>
<feature type="compositionally biased region" description="Polar residues" evidence="1">
    <location>
        <begin position="97"/>
        <end position="114"/>
    </location>
</feature>
<dbReference type="InterPro" id="IPR001623">
    <property type="entry name" value="DnaJ_domain"/>
</dbReference>
<dbReference type="PANTHER" id="PTHR24074">
    <property type="entry name" value="CO-CHAPERONE PROTEIN DJLA"/>
    <property type="match status" value="1"/>
</dbReference>
<evidence type="ECO:0000256" key="2">
    <source>
        <dbReference type="SAM" id="Phobius"/>
    </source>
</evidence>
<dbReference type="AlphaFoldDB" id="A0A1F5FFX3"/>
<feature type="domain" description="J" evidence="3">
    <location>
        <begin position="6"/>
        <end position="91"/>
    </location>
</feature>
<proteinExistence type="predicted"/>
<dbReference type="PROSITE" id="PS50076">
    <property type="entry name" value="DNAJ_2"/>
    <property type="match status" value="1"/>
</dbReference>
<organism evidence="4 5">
    <name type="scientific">Candidatus Collierbacteria bacterium RIFOXYB1_FULL_49_13</name>
    <dbReference type="NCBI Taxonomy" id="1817728"/>
    <lineage>
        <taxon>Bacteria</taxon>
        <taxon>Candidatus Collieribacteriota</taxon>
    </lineage>
</organism>
<dbReference type="CDD" id="cd06257">
    <property type="entry name" value="DnaJ"/>
    <property type="match status" value="1"/>
</dbReference>
<evidence type="ECO:0000256" key="1">
    <source>
        <dbReference type="SAM" id="MobiDB-lite"/>
    </source>
</evidence>
<dbReference type="InterPro" id="IPR036869">
    <property type="entry name" value="J_dom_sf"/>
</dbReference>
<feature type="transmembrane region" description="Helical" evidence="2">
    <location>
        <begin position="244"/>
        <end position="263"/>
    </location>
</feature>
<dbReference type="Pfam" id="PF00226">
    <property type="entry name" value="DnaJ"/>
    <property type="match status" value="1"/>
</dbReference>
<evidence type="ECO:0000259" key="3">
    <source>
        <dbReference type="PROSITE" id="PS50076"/>
    </source>
</evidence>
<dbReference type="SUPFAM" id="SSF46565">
    <property type="entry name" value="Chaperone J-domain"/>
    <property type="match status" value="1"/>
</dbReference>
<dbReference type="Gene3D" id="1.10.287.110">
    <property type="entry name" value="DnaJ domain"/>
    <property type="match status" value="1"/>
</dbReference>
<dbReference type="PRINTS" id="PR00625">
    <property type="entry name" value="JDOMAIN"/>
</dbReference>
<reference evidence="4 5" key="1">
    <citation type="journal article" date="2016" name="Nat. Commun.">
        <title>Thousands of microbial genomes shed light on interconnected biogeochemical processes in an aquifer system.</title>
        <authorList>
            <person name="Anantharaman K."/>
            <person name="Brown C.T."/>
            <person name="Hug L.A."/>
            <person name="Sharon I."/>
            <person name="Castelle C.J."/>
            <person name="Probst A.J."/>
            <person name="Thomas B.C."/>
            <person name="Singh A."/>
            <person name="Wilkins M.J."/>
            <person name="Karaoz U."/>
            <person name="Brodie E.L."/>
            <person name="Williams K.H."/>
            <person name="Hubbard S.S."/>
            <person name="Banfield J.F."/>
        </authorList>
    </citation>
    <scope>NUCLEOTIDE SEQUENCE [LARGE SCALE GENOMIC DNA]</scope>
</reference>
<dbReference type="SMART" id="SM00271">
    <property type="entry name" value="DnaJ"/>
    <property type="match status" value="1"/>
</dbReference>
<sequence>MSTFVDFYAILGVPSTASDIEIRNAYRTEAKKWHPTVWEHKLKEAKDSGDPGAIKAAEDGLKMCNDRFVEIQEAYTTLKDPVKREEYDLEYKKHHASTGNTPPRTGHTSTRTSAPPTPPPLPPKIVIDPATIDFGRLTPGETRSITIMVHNLGGPVTQVELFWTHDLEGVTASALNDAFPLRIRLDLDTSSLVDNHYQGHLVVQVEGINHPIEINFQVETPRPMYTAPSPGATKPKPTARNLPILAHPISLVIFALIVILGIWGGRALLAIHNLSTSAQNVSVDSIQYSNADPYHNLNITVDNQTPFEITVEIQADIVFVGGSRCSSDDIGKVNATFPANSTTTNLGYLECTRTNSQDTRLDQSSCRYRFVIWDPVHNVTSGWHPCFN</sequence>
<evidence type="ECO:0000313" key="4">
    <source>
        <dbReference type="EMBL" id="OGD78452.1"/>
    </source>
</evidence>
<feature type="region of interest" description="Disordered" evidence="1">
    <location>
        <begin position="92"/>
        <end position="122"/>
    </location>
</feature>
<name>A0A1F5FFX3_9BACT</name>
<evidence type="ECO:0000313" key="5">
    <source>
        <dbReference type="Proteomes" id="UP000176682"/>
    </source>
</evidence>
<accession>A0A1F5FFX3</accession>
<comment type="caution">
    <text evidence="4">The sequence shown here is derived from an EMBL/GenBank/DDBJ whole genome shotgun (WGS) entry which is preliminary data.</text>
</comment>
<gene>
    <name evidence="4" type="ORF">A2368_01615</name>
</gene>
<dbReference type="InterPro" id="IPR050817">
    <property type="entry name" value="DjlA_DnaK_co-chaperone"/>
</dbReference>
<dbReference type="Proteomes" id="UP000176682">
    <property type="component" value="Unassembled WGS sequence"/>
</dbReference>
<dbReference type="EMBL" id="MFAM01000046">
    <property type="protein sequence ID" value="OGD78452.1"/>
    <property type="molecule type" value="Genomic_DNA"/>
</dbReference>
<keyword evidence="2" id="KW-0472">Membrane</keyword>